<evidence type="ECO:0000313" key="2">
    <source>
        <dbReference type="Proteomes" id="UP000479000"/>
    </source>
</evidence>
<protein>
    <submittedName>
        <fullName evidence="1">Uncharacterized protein</fullName>
    </submittedName>
</protein>
<organism evidence="1 2">
    <name type="scientific">Nesidiocoris tenuis</name>
    <dbReference type="NCBI Taxonomy" id="355587"/>
    <lineage>
        <taxon>Eukaryota</taxon>
        <taxon>Metazoa</taxon>
        <taxon>Ecdysozoa</taxon>
        <taxon>Arthropoda</taxon>
        <taxon>Hexapoda</taxon>
        <taxon>Insecta</taxon>
        <taxon>Pterygota</taxon>
        <taxon>Neoptera</taxon>
        <taxon>Paraneoptera</taxon>
        <taxon>Hemiptera</taxon>
        <taxon>Heteroptera</taxon>
        <taxon>Panheteroptera</taxon>
        <taxon>Cimicomorpha</taxon>
        <taxon>Miridae</taxon>
        <taxon>Dicyphina</taxon>
        <taxon>Nesidiocoris</taxon>
    </lineage>
</organism>
<accession>A0A6H5HKL8</accession>
<dbReference type="EMBL" id="CADCXU010033055">
    <property type="protein sequence ID" value="CAB0018630.1"/>
    <property type="molecule type" value="Genomic_DNA"/>
</dbReference>
<keyword evidence="2" id="KW-1185">Reference proteome</keyword>
<dbReference type="Proteomes" id="UP000479000">
    <property type="component" value="Unassembled WGS sequence"/>
</dbReference>
<name>A0A6H5HKL8_9HEMI</name>
<evidence type="ECO:0000313" key="1">
    <source>
        <dbReference type="EMBL" id="CAB0018630.1"/>
    </source>
</evidence>
<sequence>MISKEIFKFADKLRTTRIRKFPDTQGRRFWRCLKFQIPLRFSTNRRRFWDSRLSFSTSRREELLRSKNFSFSFPLENL</sequence>
<gene>
    <name evidence="1" type="ORF">NTEN_LOCUS22441</name>
</gene>
<reference evidence="1 2" key="1">
    <citation type="submission" date="2020-02" db="EMBL/GenBank/DDBJ databases">
        <authorList>
            <person name="Ferguson B K."/>
        </authorList>
    </citation>
    <scope>NUCLEOTIDE SEQUENCE [LARGE SCALE GENOMIC DNA]</scope>
</reference>
<proteinExistence type="predicted"/>
<dbReference type="AlphaFoldDB" id="A0A6H5HKL8"/>